<keyword evidence="2" id="KW-1185">Reference proteome</keyword>
<sequence>MHPAYPRRRLVVVELQLIASRAPTISTDERCEPMPMRPSRVVDGFGGRHLRSMYTSTLQLPCLPAESMMSRRLLHNAARFCRLLQYWHAEISAVRVTREKDRVAAGSIWRCASSMSIANVTRPADQEVKFDVSPS</sequence>
<reference evidence="1" key="1">
    <citation type="journal article" date="2020" name="Stud. Mycol.">
        <title>101 Dothideomycetes genomes: a test case for predicting lifestyles and emergence of pathogens.</title>
        <authorList>
            <person name="Haridas S."/>
            <person name="Albert R."/>
            <person name="Binder M."/>
            <person name="Bloem J."/>
            <person name="Labutti K."/>
            <person name="Salamov A."/>
            <person name="Andreopoulos B."/>
            <person name="Baker S."/>
            <person name="Barry K."/>
            <person name="Bills G."/>
            <person name="Bluhm B."/>
            <person name="Cannon C."/>
            <person name="Castanera R."/>
            <person name="Culley D."/>
            <person name="Daum C."/>
            <person name="Ezra D."/>
            <person name="Gonzalez J."/>
            <person name="Henrissat B."/>
            <person name="Kuo A."/>
            <person name="Liang C."/>
            <person name="Lipzen A."/>
            <person name="Lutzoni F."/>
            <person name="Magnuson J."/>
            <person name="Mondo S."/>
            <person name="Nolan M."/>
            <person name="Ohm R."/>
            <person name="Pangilinan J."/>
            <person name="Park H.-J."/>
            <person name="Ramirez L."/>
            <person name="Alfaro M."/>
            <person name="Sun H."/>
            <person name="Tritt A."/>
            <person name="Yoshinaga Y."/>
            <person name="Zwiers L.-H."/>
            <person name="Turgeon B."/>
            <person name="Goodwin S."/>
            <person name="Spatafora J."/>
            <person name="Crous P."/>
            <person name="Grigoriev I."/>
        </authorList>
    </citation>
    <scope>NUCLEOTIDE SEQUENCE</scope>
    <source>
        <strain evidence="1">SCOH1-5</strain>
    </source>
</reference>
<dbReference type="Proteomes" id="UP000799539">
    <property type="component" value="Unassembled WGS sequence"/>
</dbReference>
<evidence type="ECO:0000313" key="1">
    <source>
        <dbReference type="EMBL" id="KAF2209192.1"/>
    </source>
</evidence>
<protein>
    <submittedName>
        <fullName evidence="1">Uncharacterized protein</fullName>
    </submittedName>
</protein>
<proteinExistence type="predicted"/>
<name>A0A6A6F5R9_9PEZI</name>
<organism evidence="1 2">
    <name type="scientific">Cercospora zeae-maydis SCOH1-5</name>
    <dbReference type="NCBI Taxonomy" id="717836"/>
    <lineage>
        <taxon>Eukaryota</taxon>
        <taxon>Fungi</taxon>
        <taxon>Dikarya</taxon>
        <taxon>Ascomycota</taxon>
        <taxon>Pezizomycotina</taxon>
        <taxon>Dothideomycetes</taxon>
        <taxon>Dothideomycetidae</taxon>
        <taxon>Mycosphaerellales</taxon>
        <taxon>Mycosphaerellaceae</taxon>
        <taxon>Cercospora</taxon>
    </lineage>
</organism>
<dbReference type="EMBL" id="ML992688">
    <property type="protein sequence ID" value="KAF2209192.1"/>
    <property type="molecule type" value="Genomic_DNA"/>
</dbReference>
<evidence type="ECO:0000313" key="2">
    <source>
        <dbReference type="Proteomes" id="UP000799539"/>
    </source>
</evidence>
<dbReference type="AlphaFoldDB" id="A0A6A6F5R9"/>
<accession>A0A6A6F5R9</accession>
<gene>
    <name evidence="1" type="ORF">CERZMDRAFT_118583</name>
</gene>